<comment type="caution">
    <text evidence="2">The sequence shown here is derived from an EMBL/GenBank/DDBJ whole genome shotgun (WGS) entry which is preliminary data.</text>
</comment>
<sequence>MIRWIWVIALGLVTVGPFQSCAFLSADRCRRHRLLIDDKRNGDCFDSLVSNCRLISGGTALNNDLHSSGLLEDDQSPSNDTRSILPRVQIYQKPRQIRRIPTKRKPRYYWQSTSNLRDELALFWEVHNVTVDKIKPPIPSEHLLNYFKRNDLRGAIASYGGRERVSNLLGGAKIIPGRWKDALEIEEVECLLPLMNDAGVEERILSQQSRAICTDLNMEYNAVNEQLRLVDLVQQTANHTSKDETTESKSEFWNKEKAVLKLYRYLDSYKKYKQRPSVWMPQLAEIYHEGYDELFNACSRFKKLPCISLYSNVTEKYIEDYAGLISYKEWRFFDSQLQLFIELQNYLNLYHNGSEEVFPDPFDVKKNGHANLHALIRTHGGKVLLAQKLSMKLYRGEVEDKSDIYWGPITLDFAIRLLHFIRSEFLAMSPPLNYPMISMPLEQDLIRRGRNDLASMVIQFGGYENIARRLGLAYFDGMNDQMNDIAFRGARYLWKQRNTDDMPTVLTKPMGKEKRANCFKRKGVAWTKDVVVSELHAYVKVNMTKRALAAVWMPRFAQFDEDDRTDLKNAISRNGGQWAVCKAAGLIPYAAWTKFESFRELVNELFKFNSDELCPSISEDTYYIVPTVAQLARVGNIRLSDLIRTFGGSNAVDQLLTMHGEHQLNSLKVLVELSNFIHEDMMSSQPPFSHVIYLPSRAELIQKNRHDLAAAMYDQGLFSQIAKTIPGVNQR</sequence>
<gene>
    <name evidence="2" type="ORF">ACHAWO_013137</name>
</gene>
<name>A0ABD3N1B1_9STRA</name>
<feature type="signal peptide" evidence="1">
    <location>
        <begin position="1"/>
        <end position="20"/>
    </location>
</feature>
<protein>
    <submittedName>
        <fullName evidence="2">Uncharacterized protein</fullName>
    </submittedName>
</protein>
<evidence type="ECO:0000313" key="2">
    <source>
        <dbReference type="EMBL" id="KAL3768851.1"/>
    </source>
</evidence>
<accession>A0ABD3N1B1</accession>
<evidence type="ECO:0000256" key="1">
    <source>
        <dbReference type="SAM" id="SignalP"/>
    </source>
</evidence>
<reference evidence="2 3" key="1">
    <citation type="submission" date="2024-10" db="EMBL/GenBank/DDBJ databases">
        <title>Updated reference genomes for cyclostephanoid diatoms.</title>
        <authorList>
            <person name="Roberts W.R."/>
            <person name="Alverson A.J."/>
        </authorList>
    </citation>
    <scope>NUCLEOTIDE SEQUENCE [LARGE SCALE GENOMIC DNA]</scope>
    <source>
        <strain evidence="2 3">AJA010-31</strain>
    </source>
</reference>
<proteinExistence type="predicted"/>
<dbReference type="EMBL" id="JALLPJ020001341">
    <property type="protein sequence ID" value="KAL3768851.1"/>
    <property type="molecule type" value="Genomic_DNA"/>
</dbReference>
<evidence type="ECO:0000313" key="3">
    <source>
        <dbReference type="Proteomes" id="UP001530400"/>
    </source>
</evidence>
<feature type="chain" id="PRO_5044892926" evidence="1">
    <location>
        <begin position="21"/>
        <end position="731"/>
    </location>
</feature>
<dbReference type="Proteomes" id="UP001530400">
    <property type="component" value="Unassembled WGS sequence"/>
</dbReference>
<keyword evidence="3" id="KW-1185">Reference proteome</keyword>
<dbReference type="AlphaFoldDB" id="A0ABD3N1B1"/>
<organism evidence="2 3">
    <name type="scientific">Cyclotella atomus</name>
    <dbReference type="NCBI Taxonomy" id="382360"/>
    <lineage>
        <taxon>Eukaryota</taxon>
        <taxon>Sar</taxon>
        <taxon>Stramenopiles</taxon>
        <taxon>Ochrophyta</taxon>
        <taxon>Bacillariophyta</taxon>
        <taxon>Coscinodiscophyceae</taxon>
        <taxon>Thalassiosirophycidae</taxon>
        <taxon>Stephanodiscales</taxon>
        <taxon>Stephanodiscaceae</taxon>
        <taxon>Cyclotella</taxon>
    </lineage>
</organism>
<keyword evidence="1" id="KW-0732">Signal</keyword>